<feature type="transmembrane region" description="Helical" evidence="1">
    <location>
        <begin position="444"/>
        <end position="461"/>
    </location>
</feature>
<sequence>MVELTLVHWIYVAMVLVILGILMLRKDIVIPCVLGVFLIGLASQKGIVGSTGSIFQSLMVSANTLLNIIMVISVIVAMSKLLEKLHATELMVRPITRFIKTPNQAFWFIGIIMFVVSWFFWPSPATPLIGAVLLPIAYKVGLPAMGAAVAINLFGHGVALSSDFIIQGAPALTANSAGVDINDVMFQAGPLYLVMAVVTITVAFIMLKRDMKNGNLPSPKDISPRVEKSLKEFKTSAKIAAVLVPAAFLLNIVAMFSLGLRGGGATALIGGTATLVLIVLSFVEYKQNALSEITKFIREGFIFGMKIFGPIIPIAAFFFMGDMGAFAKVMGEGVLPEASQGILADLGSQMANIVTMNKPAAAIMEAIIGGITGLDGSGFSGIALSGSLARVFGTAVNGSIATIGALGQISAIWIGGGTVIPWSGLIAVAAICEVSPMELARRNLIPVMIGLAVTTILAMFLI</sequence>
<dbReference type="AlphaFoldDB" id="A0A1G9ED88"/>
<evidence type="ECO:0000256" key="1">
    <source>
        <dbReference type="SAM" id="Phobius"/>
    </source>
</evidence>
<evidence type="ECO:0008006" key="4">
    <source>
        <dbReference type="Google" id="ProtNLM"/>
    </source>
</evidence>
<keyword evidence="1" id="KW-0812">Transmembrane</keyword>
<dbReference type="OrthoDB" id="8641791at2"/>
<keyword evidence="1" id="KW-0472">Membrane</keyword>
<feature type="transmembrane region" description="Helical" evidence="1">
    <location>
        <begin position="239"/>
        <end position="258"/>
    </location>
</feature>
<feature type="transmembrane region" description="Helical" evidence="1">
    <location>
        <begin position="6"/>
        <end position="24"/>
    </location>
</feature>
<feature type="transmembrane region" description="Helical" evidence="1">
    <location>
        <begin position="60"/>
        <end position="82"/>
    </location>
</feature>
<feature type="transmembrane region" description="Helical" evidence="1">
    <location>
        <begin position="29"/>
        <end position="48"/>
    </location>
</feature>
<feature type="transmembrane region" description="Helical" evidence="1">
    <location>
        <begin position="103"/>
        <end position="121"/>
    </location>
</feature>
<keyword evidence="3" id="KW-1185">Reference proteome</keyword>
<feature type="transmembrane region" description="Helical" evidence="1">
    <location>
        <begin position="303"/>
        <end position="321"/>
    </location>
</feature>
<protein>
    <recommendedName>
        <fullName evidence="4">Transporter</fullName>
    </recommendedName>
</protein>
<evidence type="ECO:0000313" key="2">
    <source>
        <dbReference type="EMBL" id="SDK74053.1"/>
    </source>
</evidence>
<gene>
    <name evidence="2" type="ORF">SAMN05660472_01920</name>
</gene>
<reference evidence="2 3" key="1">
    <citation type="submission" date="2016-10" db="EMBL/GenBank/DDBJ databases">
        <authorList>
            <person name="de Groot N.N."/>
        </authorList>
    </citation>
    <scope>NUCLEOTIDE SEQUENCE [LARGE SCALE GENOMIC DNA]</scope>
    <source>
        <strain evidence="2 3">DSM 18346</strain>
    </source>
</reference>
<accession>A0A1G9ED88</accession>
<name>A0A1G9ED88_9FIRM</name>
<proteinExistence type="predicted"/>
<dbReference type="Proteomes" id="UP000198718">
    <property type="component" value="Unassembled WGS sequence"/>
</dbReference>
<dbReference type="RefSeq" id="WP_090553474.1">
    <property type="nucleotide sequence ID" value="NZ_FNFP01000003.1"/>
</dbReference>
<keyword evidence="1" id="KW-1133">Transmembrane helix</keyword>
<feature type="transmembrane region" description="Helical" evidence="1">
    <location>
        <begin position="411"/>
        <end position="432"/>
    </location>
</feature>
<dbReference type="EMBL" id="FNFP01000003">
    <property type="protein sequence ID" value="SDK74053.1"/>
    <property type="molecule type" value="Genomic_DNA"/>
</dbReference>
<feature type="transmembrane region" description="Helical" evidence="1">
    <location>
        <begin position="189"/>
        <end position="207"/>
    </location>
</feature>
<organism evidence="2 3">
    <name type="scientific">Natronincola ferrireducens</name>
    <dbReference type="NCBI Taxonomy" id="393762"/>
    <lineage>
        <taxon>Bacteria</taxon>
        <taxon>Bacillati</taxon>
        <taxon>Bacillota</taxon>
        <taxon>Clostridia</taxon>
        <taxon>Peptostreptococcales</taxon>
        <taxon>Natronincolaceae</taxon>
        <taxon>Natronincola</taxon>
    </lineage>
</organism>
<evidence type="ECO:0000313" key="3">
    <source>
        <dbReference type="Proteomes" id="UP000198718"/>
    </source>
</evidence>
<feature type="transmembrane region" description="Helical" evidence="1">
    <location>
        <begin position="264"/>
        <end position="283"/>
    </location>
</feature>